<comment type="similarity">
    <text evidence="2">Belongs to the bacterial solute-binding protein 1 family.</text>
</comment>
<dbReference type="GO" id="GO:0042597">
    <property type="term" value="C:periplasmic space"/>
    <property type="evidence" value="ECO:0007669"/>
    <property type="project" value="UniProtKB-SubCell"/>
</dbReference>
<protein>
    <submittedName>
        <fullName evidence="7">ABC transporter substrate-binding protein</fullName>
    </submittedName>
</protein>
<dbReference type="PANTHER" id="PTHR43649:SF34">
    <property type="entry name" value="ABC TRANSPORTER PERIPLASMIC-BINDING PROTEIN YCJN-RELATED"/>
    <property type="match status" value="1"/>
</dbReference>
<evidence type="ECO:0000256" key="1">
    <source>
        <dbReference type="ARBA" id="ARBA00004418"/>
    </source>
</evidence>
<dbReference type="PANTHER" id="PTHR43649">
    <property type="entry name" value="ARABINOSE-BINDING PROTEIN-RELATED"/>
    <property type="match status" value="1"/>
</dbReference>
<evidence type="ECO:0000313" key="8">
    <source>
        <dbReference type="Proteomes" id="UP000030826"/>
    </source>
</evidence>
<feature type="signal peptide" evidence="6">
    <location>
        <begin position="1"/>
        <end position="23"/>
    </location>
</feature>
<proteinExistence type="inferred from homology"/>
<comment type="subcellular location">
    <subcellularLocation>
        <location evidence="1">Periplasm</location>
    </subcellularLocation>
</comment>
<dbReference type="STRING" id="370622.LA66_09890"/>
<evidence type="ECO:0000256" key="2">
    <source>
        <dbReference type="ARBA" id="ARBA00008520"/>
    </source>
</evidence>
<dbReference type="Proteomes" id="UP000030826">
    <property type="component" value="Unassembled WGS sequence"/>
</dbReference>
<name>A0A0B1Q7R2_9HYPH</name>
<evidence type="ECO:0000256" key="5">
    <source>
        <dbReference type="ARBA" id="ARBA00022764"/>
    </source>
</evidence>
<evidence type="ECO:0000313" key="7">
    <source>
        <dbReference type="EMBL" id="KHJ54865.1"/>
    </source>
</evidence>
<dbReference type="Gene3D" id="3.40.190.10">
    <property type="entry name" value="Periplasmic binding protein-like II"/>
    <property type="match status" value="2"/>
</dbReference>
<dbReference type="AlphaFoldDB" id="A0A0B1Q7R2"/>
<dbReference type="CDD" id="cd14750">
    <property type="entry name" value="PBP2_TMBP"/>
    <property type="match status" value="1"/>
</dbReference>
<keyword evidence="3" id="KW-0813">Transport</keyword>
<dbReference type="InterPro" id="IPR006059">
    <property type="entry name" value="SBP"/>
</dbReference>
<dbReference type="RefSeq" id="WP_039191975.1">
    <property type="nucleotide sequence ID" value="NZ_JAQRFV010000002.1"/>
</dbReference>
<feature type="chain" id="PRO_5002080469" evidence="6">
    <location>
        <begin position="24"/>
        <end position="420"/>
    </location>
</feature>
<keyword evidence="4 6" id="KW-0732">Signal</keyword>
<accession>A0A0B1Q7R2</accession>
<comment type="caution">
    <text evidence="7">The sequence shown here is derived from an EMBL/GenBank/DDBJ whole genome shotgun (WGS) entry which is preliminary data.</text>
</comment>
<dbReference type="OrthoDB" id="9811951at2"/>
<organism evidence="7 8">
    <name type="scientific">Aureimonas altamirensis</name>
    <dbReference type="NCBI Taxonomy" id="370622"/>
    <lineage>
        <taxon>Bacteria</taxon>
        <taxon>Pseudomonadati</taxon>
        <taxon>Pseudomonadota</taxon>
        <taxon>Alphaproteobacteria</taxon>
        <taxon>Hyphomicrobiales</taxon>
        <taxon>Aurantimonadaceae</taxon>
        <taxon>Aureimonas</taxon>
    </lineage>
</organism>
<evidence type="ECO:0000256" key="6">
    <source>
        <dbReference type="SAM" id="SignalP"/>
    </source>
</evidence>
<dbReference type="Pfam" id="PF01547">
    <property type="entry name" value="SBP_bac_1"/>
    <property type="match status" value="1"/>
</dbReference>
<keyword evidence="5" id="KW-0574">Periplasm</keyword>
<evidence type="ECO:0000256" key="4">
    <source>
        <dbReference type="ARBA" id="ARBA00022729"/>
    </source>
</evidence>
<sequence>MQLRKALAALAATAALTVQPALAADLSIVLGSVGKDVQEMRAALDVFEKESGHRVRIVEMPASTTDQFGQYRLWLAAGNSDVDVYRTDVIWAPQLADNFVDLSEAMADRVGEHFPAVIEAQTVDGKLVAMPLYTDAPALYYRKDLLEKYGKQPPKTWAELEEIASEIVTAEREAGNGGLNGFVFQGSAYEGLTCNALEWIASSGGGTIVDEAGEITIDNPEAAAAIDRAAGWIDKIAPGGVLGYMEEEARGVWQTGNAVFMRNWPYAYALSRGDDSAVKDKFDVVQLPTGEGGQPAGCLGGWNVAVSKHSPNQEAAIEMVRFLTSAEWQKTRAINQSRMPTIPAVYDDPEVAEAQPIVANWKPVIETATARPSAATKGKYNEVSKEFWTAVHQTLSGRGDAASNLDRLDKALRRLKRAEW</sequence>
<reference evidence="7 8" key="1">
    <citation type="submission" date="2014-09" db="EMBL/GenBank/DDBJ databases">
        <title>Isolation and characterization of Aurantimonas altamirensis ON-56566 from clinical sample following a dog bite.</title>
        <authorList>
            <person name="Eshaghi A."/>
            <person name="Li A."/>
            <person name="Shahinas D."/>
            <person name="Bahn P."/>
            <person name="Kus J.V."/>
            <person name="Patel S.N."/>
        </authorList>
    </citation>
    <scope>NUCLEOTIDE SEQUENCE [LARGE SCALE GENOMIC DNA]</scope>
    <source>
        <strain evidence="7 8">ON-56566</strain>
    </source>
</reference>
<dbReference type="EMBL" id="JRFJ01000002">
    <property type="protein sequence ID" value="KHJ54865.1"/>
    <property type="molecule type" value="Genomic_DNA"/>
</dbReference>
<gene>
    <name evidence="7" type="ORF">LA66_09890</name>
</gene>
<evidence type="ECO:0000256" key="3">
    <source>
        <dbReference type="ARBA" id="ARBA00022448"/>
    </source>
</evidence>
<dbReference type="SUPFAM" id="SSF53850">
    <property type="entry name" value="Periplasmic binding protein-like II"/>
    <property type="match status" value="1"/>
</dbReference>
<dbReference type="InterPro" id="IPR050490">
    <property type="entry name" value="Bact_solute-bd_prot1"/>
</dbReference>